<dbReference type="PANTHER" id="PTHR33481:SF1">
    <property type="entry name" value="ENDONUCLEASE_EXONUCLEASE_PHOSPHATASE DOMAIN-CONTAINING PROTEIN-RELATED"/>
    <property type="match status" value="1"/>
</dbReference>
<dbReference type="SUPFAM" id="SSF56672">
    <property type="entry name" value="DNA/RNA polymerases"/>
    <property type="match status" value="1"/>
</dbReference>
<dbReference type="AlphaFoldDB" id="A0AAE1NYC3"/>
<protein>
    <recommendedName>
        <fullName evidence="1">Reverse transcriptase domain-containing protein</fullName>
    </recommendedName>
</protein>
<feature type="non-terminal residue" evidence="2">
    <location>
        <position position="1"/>
    </location>
</feature>
<accession>A0AAE1NYC3</accession>
<sequence>SVVGKILERIVVQTLTHHLDDESLLSNQQFGFRSGRSTSDLLMLLSRDWQDSLDSGLDTIVVALDIAGAFDHVWHAGLLEKLRAKGIRGHLLMLMG</sequence>
<evidence type="ECO:0000313" key="2">
    <source>
        <dbReference type="EMBL" id="KAK4297983.1"/>
    </source>
</evidence>
<organism evidence="2 3">
    <name type="scientific">Petrolisthes manimaculis</name>
    <dbReference type="NCBI Taxonomy" id="1843537"/>
    <lineage>
        <taxon>Eukaryota</taxon>
        <taxon>Metazoa</taxon>
        <taxon>Ecdysozoa</taxon>
        <taxon>Arthropoda</taxon>
        <taxon>Crustacea</taxon>
        <taxon>Multicrustacea</taxon>
        <taxon>Malacostraca</taxon>
        <taxon>Eumalacostraca</taxon>
        <taxon>Eucarida</taxon>
        <taxon>Decapoda</taxon>
        <taxon>Pleocyemata</taxon>
        <taxon>Anomura</taxon>
        <taxon>Galatheoidea</taxon>
        <taxon>Porcellanidae</taxon>
        <taxon>Petrolisthes</taxon>
    </lineage>
</organism>
<keyword evidence="3" id="KW-1185">Reference proteome</keyword>
<reference evidence="2" key="1">
    <citation type="submission" date="2023-11" db="EMBL/GenBank/DDBJ databases">
        <title>Genome assemblies of two species of porcelain crab, Petrolisthes cinctipes and Petrolisthes manimaculis (Anomura: Porcellanidae).</title>
        <authorList>
            <person name="Angst P."/>
        </authorList>
    </citation>
    <scope>NUCLEOTIDE SEQUENCE</scope>
    <source>
        <strain evidence="2">PB745_02</strain>
        <tissue evidence="2">Gill</tissue>
    </source>
</reference>
<dbReference type="InterPro" id="IPR000477">
    <property type="entry name" value="RT_dom"/>
</dbReference>
<dbReference type="InterPro" id="IPR043502">
    <property type="entry name" value="DNA/RNA_pol_sf"/>
</dbReference>
<gene>
    <name evidence="2" type="ORF">Pmani_029631</name>
</gene>
<evidence type="ECO:0000313" key="3">
    <source>
        <dbReference type="Proteomes" id="UP001292094"/>
    </source>
</evidence>
<proteinExistence type="predicted"/>
<dbReference type="Pfam" id="PF00078">
    <property type="entry name" value="RVT_1"/>
    <property type="match status" value="1"/>
</dbReference>
<dbReference type="PANTHER" id="PTHR33481">
    <property type="entry name" value="REVERSE TRANSCRIPTASE"/>
    <property type="match status" value="1"/>
</dbReference>
<comment type="caution">
    <text evidence="2">The sequence shown here is derived from an EMBL/GenBank/DDBJ whole genome shotgun (WGS) entry which is preliminary data.</text>
</comment>
<dbReference type="GO" id="GO:0071897">
    <property type="term" value="P:DNA biosynthetic process"/>
    <property type="evidence" value="ECO:0007669"/>
    <property type="project" value="UniProtKB-ARBA"/>
</dbReference>
<dbReference type="EMBL" id="JAWZYT010003532">
    <property type="protein sequence ID" value="KAK4297983.1"/>
    <property type="molecule type" value="Genomic_DNA"/>
</dbReference>
<evidence type="ECO:0000259" key="1">
    <source>
        <dbReference type="Pfam" id="PF00078"/>
    </source>
</evidence>
<feature type="domain" description="Reverse transcriptase" evidence="1">
    <location>
        <begin position="2"/>
        <end position="89"/>
    </location>
</feature>
<dbReference type="Proteomes" id="UP001292094">
    <property type="component" value="Unassembled WGS sequence"/>
</dbReference>
<name>A0AAE1NYC3_9EUCA</name>